<evidence type="ECO:0000256" key="1">
    <source>
        <dbReference type="ARBA" id="ARBA00004141"/>
    </source>
</evidence>
<feature type="transmembrane region" description="Helical" evidence="6">
    <location>
        <begin position="73"/>
        <end position="92"/>
    </location>
</feature>
<accession>A0ABU5CV56</accession>
<keyword evidence="3 6" id="KW-0812">Transmembrane</keyword>
<organism evidence="8 9">
    <name type="scientific">Paracerasibacillus soli</name>
    <dbReference type="NCBI Taxonomy" id="480284"/>
    <lineage>
        <taxon>Bacteria</taxon>
        <taxon>Bacillati</taxon>
        <taxon>Bacillota</taxon>
        <taxon>Bacilli</taxon>
        <taxon>Bacillales</taxon>
        <taxon>Bacillaceae</taxon>
        <taxon>Paracerasibacillus</taxon>
    </lineage>
</organism>
<protein>
    <submittedName>
        <fullName evidence="8">GtrA family protein</fullName>
    </submittedName>
</protein>
<comment type="similarity">
    <text evidence="2">Belongs to the GtrA family.</text>
</comment>
<sequence length="125" mass="14474">MRYIKPEFIKFAIVGCVNTVNYYGIYLLCLHVFHFHYFYAHIIGFILSMIGSFFLNVYFTYRVKPTWKKFLQFPLTQVVNTVVSTALLFILVEMAHISSSLAPIIAMFFTVPITFVVTGRILKTA</sequence>
<evidence type="ECO:0000256" key="4">
    <source>
        <dbReference type="ARBA" id="ARBA00022989"/>
    </source>
</evidence>
<dbReference type="Pfam" id="PF04138">
    <property type="entry name" value="GtrA_DPMS_TM"/>
    <property type="match status" value="1"/>
</dbReference>
<keyword evidence="4 6" id="KW-1133">Transmembrane helix</keyword>
<evidence type="ECO:0000256" key="2">
    <source>
        <dbReference type="ARBA" id="ARBA00009399"/>
    </source>
</evidence>
<dbReference type="PANTHER" id="PTHR38459">
    <property type="entry name" value="PROPHAGE BACTOPRENOL-LINKED GLUCOSE TRANSLOCASE HOMOLOG"/>
    <property type="match status" value="1"/>
</dbReference>
<comment type="subcellular location">
    <subcellularLocation>
        <location evidence="1">Membrane</location>
        <topology evidence="1">Multi-pass membrane protein</topology>
    </subcellularLocation>
</comment>
<feature type="transmembrane region" description="Helical" evidence="6">
    <location>
        <begin position="104"/>
        <end position="122"/>
    </location>
</feature>
<keyword evidence="5 6" id="KW-0472">Membrane</keyword>
<dbReference type="InterPro" id="IPR007267">
    <property type="entry name" value="GtrA_DPMS_TM"/>
</dbReference>
<proteinExistence type="inferred from homology"/>
<feature type="transmembrane region" description="Helical" evidence="6">
    <location>
        <begin position="39"/>
        <end position="61"/>
    </location>
</feature>
<gene>
    <name evidence="8" type="ORF">RWD45_19070</name>
</gene>
<feature type="domain" description="GtrA/DPMS transmembrane" evidence="7">
    <location>
        <begin position="10"/>
        <end position="119"/>
    </location>
</feature>
<evidence type="ECO:0000313" key="8">
    <source>
        <dbReference type="EMBL" id="MDY0410263.1"/>
    </source>
</evidence>
<dbReference type="PANTHER" id="PTHR38459:SF1">
    <property type="entry name" value="PROPHAGE BACTOPRENOL-LINKED GLUCOSE TRANSLOCASE HOMOLOG"/>
    <property type="match status" value="1"/>
</dbReference>
<name>A0ABU5CV56_9BACI</name>
<evidence type="ECO:0000313" key="9">
    <source>
        <dbReference type="Proteomes" id="UP001275315"/>
    </source>
</evidence>
<reference evidence="8 9" key="1">
    <citation type="submission" date="2023-10" db="EMBL/GenBank/DDBJ databases">
        <title>Virgibacillus soli CC-YMP-6 genome.</title>
        <authorList>
            <person name="Miliotis G."/>
            <person name="Sengupta P."/>
            <person name="Hameed A."/>
            <person name="Chuvochina M."/>
            <person name="Mcdonagh F."/>
            <person name="Simpson A.C."/>
            <person name="Singh N.K."/>
            <person name="Rekha P.D."/>
            <person name="Raman K."/>
            <person name="Hugenholtz P."/>
            <person name="Venkateswaran K."/>
        </authorList>
    </citation>
    <scope>NUCLEOTIDE SEQUENCE [LARGE SCALE GENOMIC DNA]</scope>
    <source>
        <strain evidence="8 9">CC-YMP-6</strain>
    </source>
</reference>
<comment type="caution">
    <text evidence="8">The sequence shown here is derived from an EMBL/GenBank/DDBJ whole genome shotgun (WGS) entry which is preliminary data.</text>
</comment>
<dbReference type="Proteomes" id="UP001275315">
    <property type="component" value="Unassembled WGS sequence"/>
</dbReference>
<dbReference type="EMBL" id="JAWDIQ010000003">
    <property type="protein sequence ID" value="MDY0410263.1"/>
    <property type="molecule type" value="Genomic_DNA"/>
</dbReference>
<dbReference type="RefSeq" id="WP_320381138.1">
    <property type="nucleotide sequence ID" value="NZ_JAWDIQ010000003.1"/>
</dbReference>
<evidence type="ECO:0000259" key="7">
    <source>
        <dbReference type="Pfam" id="PF04138"/>
    </source>
</evidence>
<evidence type="ECO:0000256" key="3">
    <source>
        <dbReference type="ARBA" id="ARBA00022692"/>
    </source>
</evidence>
<evidence type="ECO:0000256" key="6">
    <source>
        <dbReference type="SAM" id="Phobius"/>
    </source>
</evidence>
<feature type="transmembrane region" description="Helical" evidence="6">
    <location>
        <begin position="12"/>
        <end position="33"/>
    </location>
</feature>
<dbReference type="InterPro" id="IPR051401">
    <property type="entry name" value="GtrA_CellWall_Glycosyl"/>
</dbReference>
<keyword evidence="9" id="KW-1185">Reference proteome</keyword>
<evidence type="ECO:0000256" key="5">
    <source>
        <dbReference type="ARBA" id="ARBA00023136"/>
    </source>
</evidence>